<evidence type="ECO:0000256" key="1">
    <source>
        <dbReference type="ARBA" id="ARBA00004651"/>
    </source>
</evidence>
<dbReference type="NCBIfam" id="TIGR04408">
    <property type="entry name" value="LptG_lptG"/>
    <property type="match status" value="1"/>
</dbReference>
<dbReference type="InterPro" id="IPR005495">
    <property type="entry name" value="LptG/LptF_permease"/>
</dbReference>
<evidence type="ECO:0000256" key="4">
    <source>
        <dbReference type="ARBA" id="ARBA00022989"/>
    </source>
</evidence>
<keyword evidence="2" id="KW-1003">Cell membrane</keyword>
<gene>
    <name evidence="7" type="primary">lptG</name>
    <name evidence="7" type="ORF">GF339_16155</name>
</gene>
<dbReference type="Pfam" id="PF03739">
    <property type="entry name" value="LptF_LptG"/>
    <property type="match status" value="1"/>
</dbReference>
<dbReference type="PANTHER" id="PTHR33529:SF6">
    <property type="entry name" value="YJGP_YJGQ FAMILY PERMEASE"/>
    <property type="match status" value="1"/>
</dbReference>
<keyword evidence="4 6" id="KW-1133">Transmembrane helix</keyword>
<evidence type="ECO:0000256" key="5">
    <source>
        <dbReference type="ARBA" id="ARBA00023136"/>
    </source>
</evidence>
<feature type="transmembrane region" description="Helical" evidence="6">
    <location>
        <begin position="351"/>
        <end position="369"/>
    </location>
</feature>
<evidence type="ECO:0000256" key="2">
    <source>
        <dbReference type="ARBA" id="ARBA00022475"/>
    </source>
</evidence>
<feature type="transmembrane region" description="Helical" evidence="6">
    <location>
        <begin position="317"/>
        <end position="339"/>
    </location>
</feature>
<evidence type="ECO:0000313" key="8">
    <source>
        <dbReference type="Proteomes" id="UP000649604"/>
    </source>
</evidence>
<dbReference type="GO" id="GO:0043190">
    <property type="term" value="C:ATP-binding cassette (ABC) transporter complex"/>
    <property type="evidence" value="ECO:0007669"/>
    <property type="project" value="InterPro"/>
</dbReference>
<evidence type="ECO:0000256" key="6">
    <source>
        <dbReference type="SAM" id="Phobius"/>
    </source>
</evidence>
<comment type="caution">
    <text evidence="7">The sequence shown here is derived from an EMBL/GenBank/DDBJ whole genome shotgun (WGS) entry which is preliminary data.</text>
</comment>
<organism evidence="7 8">
    <name type="scientific">candidate division KSB3 bacterium</name>
    <dbReference type="NCBI Taxonomy" id="2044937"/>
    <lineage>
        <taxon>Bacteria</taxon>
        <taxon>candidate division KSB3</taxon>
    </lineage>
</organism>
<evidence type="ECO:0000313" key="7">
    <source>
        <dbReference type="EMBL" id="MBD3326120.1"/>
    </source>
</evidence>
<dbReference type="InterPro" id="IPR030923">
    <property type="entry name" value="LptG"/>
</dbReference>
<keyword evidence="5 6" id="KW-0472">Membrane</keyword>
<dbReference type="PANTHER" id="PTHR33529">
    <property type="entry name" value="SLR0882 PROTEIN-RELATED"/>
    <property type="match status" value="1"/>
</dbReference>
<evidence type="ECO:0000256" key="3">
    <source>
        <dbReference type="ARBA" id="ARBA00022692"/>
    </source>
</evidence>
<keyword evidence="3 6" id="KW-0812">Transmembrane</keyword>
<name>A0A9D5JXW7_9BACT</name>
<feature type="transmembrane region" description="Helical" evidence="6">
    <location>
        <begin position="96"/>
        <end position="117"/>
    </location>
</feature>
<dbReference type="GO" id="GO:0055085">
    <property type="term" value="P:transmembrane transport"/>
    <property type="evidence" value="ECO:0007669"/>
    <property type="project" value="InterPro"/>
</dbReference>
<dbReference type="EMBL" id="WJJP01000528">
    <property type="protein sequence ID" value="MBD3326120.1"/>
    <property type="molecule type" value="Genomic_DNA"/>
</dbReference>
<accession>A0A9D5JXW7</accession>
<sequence>MKVVDRYIIREFIKAFLFGIIALILVSTVVDIFERVDDIVQHKPPLSVSVTFFLARIPQVLFMIAPISMLLTTLIVMGSFARNSEVIAMLANGISIYRIMVPLLILGFLISVLMLGLNEFIVPTANRVAEECKRIMKGKPDTRKMAKIQIWFRGTRESRIYYINALIPERREIHGLTIFELNEEFMPVKRLDALRAVYHEPAPHQLQGNGIAQGTWTLYQGSERTFYDPKDRTIFSFQERQDYVIPRTFEEFRRETKDPEDMNYRELSIYIDALTASGYDVSKYIVDLRAKFSYPFVSLVMVIIGFPFALKSPRSGAAFGIGISVFIGLTYWVILQLGISLGHAHILPPLLAAWISHVIFACTGFYLILSTRT</sequence>
<protein>
    <submittedName>
        <fullName evidence="7">LPS export ABC transporter permease LptG</fullName>
    </submittedName>
</protein>
<dbReference type="GO" id="GO:0015920">
    <property type="term" value="P:lipopolysaccharide transport"/>
    <property type="evidence" value="ECO:0007669"/>
    <property type="project" value="TreeGrafter"/>
</dbReference>
<dbReference type="Proteomes" id="UP000649604">
    <property type="component" value="Unassembled WGS sequence"/>
</dbReference>
<feature type="transmembrane region" description="Helical" evidence="6">
    <location>
        <begin position="292"/>
        <end position="310"/>
    </location>
</feature>
<feature type="transmembrane region" description="Helical" evidence="6">
    <location>
        <begin position="12"/>
        <end position="33"/>
    </location>
</feature>
<reference evidence="7" key="1">
    <citation type="submission" date="2019-11" db="EMBL/GenBank/DDBJ databases">
        <title>Microbial mats filling the niche in hypersaline microbial mats.</title>
        <authorList>
            <person name="Wong H.L."/>
            <person name="Macleod F.I."/>
            <person name="White R.A. III"/>
            <person name="Burns B.P."/>
        </authorList>
    </citation>
    <scope>NUCLEOTIDE SEQUENCE</scope>
    <source>
        <strain evidence="7">Rbin_158</strain>
    </source>
</reference>
<feature type="transmembrane region" description="Helical" evidence="6">
    <location>
        <begin position="53"/>
        <end position="76"/>
    </location>
</feature>
<dbReference type="AlphaFoldDB" id="A0A9D5JXW7"/>
<proteinExistence type="predicted"/>
<comment type="subcellular location">
    <subcellularLocation>
        <location evidence="1">Cell membrane</location>
        <topology evidence="1">Multi-pass membrane protein</topology>
    </subcellularLocation>
</comment>